<reference evidence="7 8" key="1">
    <citation type="submission" date="2019-08" db="EMBL/GenBank/DDBJ databases">
        <title>In-depth cultivation of the pig gut microbiome towards novel bacterial diversity and tailored functional studies.</title>
        <authorList>
            <person name="Wylensek D."/>
            <person name="Hitch T.C.A."/>
            <person name="Clavel T."/>
        </authorList>
    </citation>
    <scope>NUCLEOTIDE SEQUENCE [LARGE SCALE GENOMIC DNA]</scope>
    <source>
        <strain evidence="7 8">Med78-601-WT-4W-RMD-3</strain>
    </source>
</reference>
<gene>
    <name evidence="7" type="ORF">FYJ27_10320</name>
</gene>
<feature type="transmembrane region" description="Helical" evidence="6">
    <location>
        <begin position="145"/>
        <end position="167"/>
    </location>
</feature>
<dbReference type="Pfam" id="PF01810">
    <property type="entry name" value="LysE"/>
    <property type="match status" value="1"/>
</dbReference>
<organism evidence="7 8">
    <name type="scientific">Anaerosalibacter bizertensis</name>
    <dbReference type="NCBI Taxonomy" id="932217"/>
    <lineage>
        <taxon>Bacteria</taxon>
        <taxon>Bacillati</taxon>
        <taxon>Bacillota</taxon>
        <taxon>Tissierellia</taxon>
        <taxon>Tissierellales</taxon>
        <taxon>Sporanaerobacteraceae</taxon>
        <taxon>Anaerosalibacter</taxon>
    </lineage>
</organism>
<feature type="transmembrane region" description="Helical" evidence="6">
    <location>
        <begin position="106"/>
        <end position="125"/>
    </location>
</feature>
<evidence type="ECO:0000256" key="6">
    <source>
        <dbReference type="SAM" id="Phobius"/>
    </source>
</evidence>
<evidence type="ECO:0000256" key="5">
    <source>
        <dbReference type="ARBA" id="ARBA00023136"/>
    </source>
</evidence>
<name>A0A844FJ48_9FIRM</name>
<evidence type="ECO:0000256" key="2">
    <source>
        <dbReference type="ARBA" id="ARBA00022475"/>
    </source>
</evidence>
<comment type="caution">
    <text evidence="7">The sequence shown here is derived from an EMBL/GenBank/DDBJ whole genome shotgun (WGS) entry which is preliminary data.</text>
</comment>
<dbReference type="EMBL" id="VULR01000016">
    <property type="protein sequence ID" value="MSS44117.1"/>
    <property type="molecule type" value="Genomic_DNA"/>
</dbReference>
<dbReference type="GO" id="GO:0015171">
    <property type="term" value="F:amino acid transmembrane transporter activity"/>
    <property type="evidence" value="ECO:0007669"/>
    <property type="project" value="TreeGrafter"/>
</dbReference>
<keyword evidence="4 6" id="KW-1133">Transmembrane helix</keyword>
<evidence type="ECO:0000313" key="7">
    <source>
        <dbReference type="EMBL" id="MSS44117.1"/>
    </source>
</evidence>
<proteinExistence type="predicted"/>
<accession>A0A844FJ48</accession>
<sequence>MMKYLLQGLMLGLGYVAPLGMQNLYVINSALRESRSKAYQVAFVTIFFDISLALACFFGIGALLKKVPILQGIIMLLGSIIVIYIGISLLKSSPKISNDVDTEKPLIRIIVDCFVVTWLNPQALVDGSILLGAYNASIPEGFSKYFIMGFCLASFIWFTSLSTIVSIFHEKFNNNIIKWINIVCGIIIIFFGAKLGYSFIRTFM</sequence>
<evidence type="ECO:0000313" key="8">
    <source>
        <dbReference type="Proteomes" id="UP000462760"/>
    </source>
</evidence>
<comment type="subcellular location">
    <subcellularLocation>
        <location evidence="1">Cell membrane</location>
        <topology evidence="1">Multi-pass membrane protein</topology>
    </subcellularLocation>
</comment>
<dbReference type="InterPro" id="IPR001123">
    <property type="entry name" value="LeuE-type"/>
</dbReference>
<feature type="transmembrane region" description="Helical" evidence="6">
    <location>
        <begin position="69"/>
        <end position="90"/>
    </location>
</feature>
<feature type="transmembrane region" description="Helical" evidence="6">
    <location>
        <begin position="179"/>
        <end position="200"/>
    </location>
</feature>
<dbReference type="AlphaFoldDB" id="A0A844FJ48"/>
<keyword evidence="2" id="KW-1003">Cell membrane</keyword>
<feature type="transmembrane region" description="Helical" evidence="6">
    <location>
        <begin position="38"/>
        <end position="63"/>
    </location>
</feature>
<feature type="transmembrane region" description="Helical" evidence="6">
    <location>
        <begin position="6"/>
        <end position="26"/>
    </location>
</feature>
<keyword evidence="3 6" id="KW-0812">Transmembrane</keyword>
<dbReference type="GO" id="GO:0005886">
    <property type="term" value="C:plasma membrane"/>
    <property type="evidence" value="ECO:0007669"/>
    <property type="project" value="UniProtKB-SubCell"/>
</dbReference>
<dbReference type="Proteomes" id="UP000462760">
    <property type="component" value="Unassembled WGS sequence"/>
</dbReference>
<evidence type="ECO:0000256" key="3">
    <source>
        <dbReference type="ARBA" id="ARBA00022692"/>
    </source>
</evidence>
<dbReference type="PANTHER" id="PTHR30086">
    <property type="entry name" value="ARGININE EXPORTER PROTEIN ARGO"/>
    <property type="match status" value="1"/>
</dbReference>
<dbReference type="PANTHER" id="PTHR30086:SF20">
    <property type="entry name" value="ARGININE EXPORTER PROTEIN ARGO-RELATED"/>
    <property type="match status" value="1"/>
</dbReference>
<protein>
    <submittedName>
        <fullName evidence="7">Amino acid transporter</fullName>
    </submittedName>
</protein>
<evidence type="ECO:0000256" key="4">
    <source>
        <dbReference type="ARBA" id="ARBA00022989"/>
    </source>
</evidence>
<evidence type="ECO:0000256" key="1">
    <source>
        <dbReference type="ARBA" id="ARBA00004651"/>
    </source>
</evidence>
<keyword evidence="5 6" id="KW-0472">Membrane</keyword>